<dbReference type="AlphaFoldDB" id="A0A4Y2QX34"/>
<reference evidence="1 2" key="1">
    <citation type="journal article" date="2019" name="Sci. Rep.">
        <title>Orb-weaving spider Araneus ventricosus genome elucidates the spidroin gene catalogue.</title>
        <authorList>
            <person name="Kono N."/>
            <person name="Nakamura H."/>
            <person name="Ohtoshi R."/>
            <person name="Moran D.A.P."/>
            <person name="Shinohara A."/>
            <person name="Yoshida Y."/>
            <person name="Fujiwara M."/>
            <person name="Mori M."/>
            <person name="Tomita M."/>
            <person name="Arakawa K."/>
        </authorList>
    </citation>
    <scope>NUCLEOTIDE SEQUENCE [LARGE SCALE GENOMIC DNA]</scope>
</reference>
<accession>A0A4Y2QX34</accession>
<evidence type="ECO:0000313" key="1">
    <source>
        <dbReference type="EMBL" id="GBN67776.1"/>
    </source>
</evidence>
<protein>
    <submittedName>
        <fullName evidence="1">Uncharacterized protein</fullName>
    </submittedName>
</protein>
<gene>
    <name evidence="1" type="ORF">AVEN_89545_1</name>
</gene>
<sequence>MPTSWQLAIKYKRGTEKGKVPCSVYFTRYDFGRNDVQVTLSVSFHDASGQIIGSPKIVSRDKMLPGDAICCSEFELEEDETISVNQESNFQVFIKIQFCHSSLYPAPKAIGNSDKNSMLSMTM</sequence>
<evidence type="ECO:0000313" key="2">
    <source>
        <dbReference type="Proteomes" id="UP000499080"/>
    </source>
</evidence>
<dbReference type="Proteomes" id="UP000499080">
    <property type="component" value="Unassembled WGS sequence"/>
</dbReference>
<name>A0A4Y2QX34_ARAVE</name>
<comment type="caution">
    <text evidence="1">The sequence shown here is derived from an EMBL/GenBank/DDBJ whole genome shotgun (WGS) entry which is preliminary data.</text>
</comment>
<dbReference type="EMBL" id="BGPR01223681">
    <property type="protein sequence ID" value="GBN67776.1"/>
    <property type="molecule type" value="Genomic_DNA"/>
</dbReference>
<organism evidence="1 2">
    <name type="scientific">Araneus ventricosus</name>
    <name type="common">Orbweaver spider</name>
    <name type="synonym">Epeira ventricosa</name>
    <dbReference type="NCBI Taxonomy" id="182803"/>
    <lineage>
        <taxon>Eukaryota</taxon>
        <taxon>Metazoa</taxon>
        <taxon>Ecdysozoa</taxon>
        <taxon>Arthropoda</taxon>
        <taxon>Chelicerata</taxon>
        <taxon>Arachnida</taxon>
        <taxon>Araneae</taxon>
        <taxon>Araneomorphae</taxon>
        <taxon>Entelegynae</taxon>
        <taxon>Araneoidea</taxon>
        <taxon>Araneidae</taxon>
        <taxon>Araneus</taxon>
    </lineage>
</organism>
<proteinExistence type="predicted"/>
<keyword evidence="2" id="KW-1185">Reference proteome</keyword>